<dbReference type="Proteomes" id="UP000184383">
    <property type="component" value="Unassembled WGS sequence"/>
</dbReference>
<dbReference type="VEuPathDB" id="FungiDB:ASPWEDRAFT_32039"/>
<organism evidence="2 3">
    <name type="scientific">Aspergillus wentii DTO 134E9</name>
    <dbReference type="NCBI Taxonomy" id="1073089"/>
    <lineage>
        <taxon>Eukaryota</taxon>
        <taxon>Fungi</taxon>
        <taxon>Dikarya</taxon>
        <taxon>Ascomycota</taxon>
        <taxon>Pezizomycotina</taxon>
        <taxon>Eurotiomycetes</taxon>
        <taxon>Eurotiomycetidae</taxon>
        <taxon>Eurotiales</taxon>
        <taxon>Aspergillaceae</taxon>
        <taxon>Aspergillus</taxon>
        <taxon>Aspergillus subgen. Cremei</taxon>
    </lineage>
</organism>
<dbReference type="RefSeq" id="XP_040685072.1">
    <property type="nucleotide sequence ID" value="XM_040833607.1"/>
</dbReference>
<feature type="compositionally biased region" description="Basic and acidic residues" evidence="1">
    <location>
        <begin position="192"/>
        <end position="211"/>
    </location>
</feature>
<evidence type="ECO:0008006" key="4">
    <source>
        <dbReference type="Google" id="ProtNLM"/>
    </source>
</evidence>
<gene>
    <name evidence="2" type="ORF">ASPWEDRAFT_32039</name>
</gene>
<evidence type="ECO:0000256" key="1">
    <source>
        <dbReference type="SAM" id="MobiDB-lite"/>
    </source>
</evidence>
<proteinExistence type="predicted"/>
<dbReference type="AlphaFoldDB" id="A0A1L9R8Y8"/>
<dbReference type="GeneID" id="63749455"/>
<protein>
    <recommendedName>
        <fullName evidence="4">F-box domain-containing protein</fullName>
    </recommendedName>
</protein>
<sequence length="343" mass="39980">MRDARCSLCGELMPGDLIPDIEYTSSLEIFKEDEKWKTDFRKHKYVIGEAEDLNRVYFQLPWLWGRLYRTVYEIWDGLNGSLHLSGVSLQGDWMSRALYAPRDPSQLIMGDPKRIPDGLLQTLSIGEKIYTMKRVNGKAWSNDMVTQLWRTRRGISGATREGWNVLSLSTQPEIHSIFLNSGNVLQGRKSIKPKEKVKEPVKEKKTPDKRTPRSHRMSLRASSTSNVRSIVVPTEIILTIMDRLPDIDDILSLLWVFPHWKGLIPQGYWRIRCINELVLDEDQVPDRDSLNWGYLYFNIDDILARSHGWRNRRRIMTILEGTKEMFLKELAKHRMGKNGHTRC</sequence>
<accession>A0A1L9R8Y8</accession>
<keyword evidence="3" id="KW-1185">Reference proteome</keyword>
<evidence type="ECO:0000313" key="2">
    <source>
        <dbReference type="EMBL" id="OJJ31395.1"/>
    </source>
</evidence>
<reference evidence="3" key="1">
    <citation type="journal article" date="2017" name="Genome Biol.">
        <title>Comparative genomics reveals high biological diversity and specific adaptations in the industrially and medically important fungal genus Aspergillus.</title>
        <authorList>
            <person name="de Vries R.P."/>
            <person name="Riley R."/>
            <person name="Wiebenga A."/>
            <person name="Aguilar-Osorio G."/>
            <person name="Amillis S."/>
            <person name="Uchima C.A."/>
            <person name="Anderluh G."/>
            <person name="Asadollahi M."/>
            <person name="Askin M."/>
            <person name="Barry K."/>
            <person name="Battaglia E."/>
            <person name="Bayram O."/>
            <person name="Benocci T."/>
            <person name="Braus-Stromeyer S.A."/>
            <person name="Caldana C."/>
            <person name="Canovas D."/>
            <person name="Cerqueira G.C."/>
            <person name="Chen F."/>
            <person name="Chen W."/>
            <person name="Choi C."/>
            <person name="Clum A."/>
            <person name="Dos Santos R.A."/>
            <person name="Damasio A.R."/>
            <person name="Diallinas G."/>
            <person name="Emri T."/>
            <person name="Fekete E."/>
            <person name="Flipphi M."/>
            <person name="Freyberg S."/>
            <person name="Gallo A."/>
            <person name="Gournas C."/>
            <person name="Habgood R."/>
            <person name="Hainaut M."/>
            <person name="Harispe M.L."/>
            <person name="Henrissat B."/>
            <person name="Hilden K.S."/>
            <person name="Hope R."/>
            <person name="Hossain A."/>
            <person name="Karabika E."/>
            <person name="Karaffa L."/>
            <person name="Karanyi Z."/>
            <person name="Krasevec N."/>
            <person name="Kuo A."/>
            <person name="Kusch H."/>
            <person name="LaButti K."/>
            <person name="Lagendijk E.L."/>
            <person name="Lapidus A."/>
            <person name="Levasseur A."/>
            <person name="Lindquist E."/>
            <person name="Lipzen A."/>
            <person name="Logrieco A.F."/>
            <person name="MacCabe A."/>
            <person name="Maekelae M.R."/>
            <person name="Malavazi I."/>
            <person name="Melin P."/>
            <person name="Meyer V."/>
            <person name="Mielnichuk N."/>
            <person name="Miskei M."/>
            <person name="Molnar A.P."/>
            <person name="Mule G."/>
            <person name="Ngan C.Y."/>
            <person name="Orejas M."/>
            <person name="Orosz E."/>
            <person name="Ouedraogo J.P."/>
            <person name="Overkamp K.M."/>
            <person name="Park H.-S."/>
            <person name="Perrone G."/>
            <person name="Piumi F."/>
            <person name="Punt P.J."/>
            <person name="Ram A.F."/>
            <person name="Ramon A."/>
            <person name="Rauscher S."/>
            <person name="Record E."/>
            <person name="Riano-Pachon D.M."/>
            <person name="Robert V."/>
            <person name="Roehrig J."/>
            <person name="Ruller R."/>
            <person name="Salamov A."/>
            <person name="Salih N.S."/>
            <person name="Samson R.A."/>
            <person name="Sandor E."/>
            <person name="Sanguinetti M."/>
            <person name="Schuetze T."/>
            <person name="Sepcic K."/>
            <person name="Shelest E."/>
            <person name="Sherlock G."/>
            <person name="Sophianopoulou V."/>
            <person name="Squina F.M."/>
            <person name="Sun H."/>
            <person name="Susca A."/>
            <person name="Todd R.B."/>
            <person name="Tsang A."/>
            <person name="Unkles S.E."/>
            <person name="van de Wiele N."/>
            <person name="van Rossen-Uffink D."/>
            <person name="Oliveira J.V."/>
            <person name="Vesth T.C."/>
            <person name="Visser J."/>
            <person name="Yu J.-H."/>
            <person name="Zhou M."/>
            <person name="Andersen M.R."/>
            <person name="Archer D.B."/>
            <person name="Baker S.E."/>
            <person name="Benoit I."/>
            <person name="Brakhage A.A."/>
            <person name="Braus G.H."/>
            <person name="Fischer R."/>
            <person name="Frisvad J.C."/>
            <person name="Goldman G.H."/>
            <person name="Houbraken J."/>
            <person name="Oakley B."/>
            <person name="Pocsi I."/>
            <person name="Scazzocchio C."/>
            <person name="Seiboth B."/>
            <person name="vanKuyk P.A."/>
            <person name="Wortman J."/>
            <person name="Dyer P.S."/>
            <person name="Grigoriev I.V."/>
        </authorList>
    </citation>
    <scope>NUCLEOTIDE SEQUENCE [LARGE SCALE GENOMIC DNA]</scope>
    <source>
        <strain evidence="3">DTO 134E9</strain>
    </source>
</reference>
<dbReference type="OrthoDB" id="4485631at2759"/>
<dbReference type="EMBL" id="KV878216">
    <property type="protein sequence ID" value="OJJ31395.1"/>
    <property type="molecule type" value="Genomic_DNA"/>
</dbReference>
<name>A0A1L9R8Y8_ASPWE</name>
<evidence type="ECO:0000313" key="3">
    <source>
        <dbReference type="Proteomes" id="UP000184383"/>
    </source>
</evidence>
<feature type="region of interest" description="Disordered" evidence="1">
    <location>
        <begin position="189"/>
        <end position="219"/>
    </location>
</feature>